<name>A0A5B8S0I1_9SPHN</name>
<organism evidence="1 2">
    <name type="scientific">Novosphingobium ginsenosidimutans</name>
    <dbReference type="NCBI Taxonomy" id="1176536"/>
    <lineage>
        <taxon>Bacteria</taxon>
        <taxon>Pseudomonadati</taxon>
        <taxon>Pseudomonadota</taxon>
        <taxon>Alphaproteobacteria</taxon>
        <taxon>Sphingomonadales</taxon>
        <taxon>Sphingomonadaceae</taxon>
        <taxon>Novosphingobium</taxon>
    </lineage>
</organism>
<proteinExistence type="predicted"/>
<sequence length="74" mass="8110">MSRAMNLSLSEAEVQNACAQAQIRISAIEPLPQAGTHVVCVTSEGADALRKKLGKHLIEGKVKRFAFYRIPSSW</sequence>
<keyword evidence="2" id="KW-1185">Reference proteome</keyword>
<reference evidence="1 2" key="1">
    <citation type="journal article" date="2013" name="J. Microbiol. Biotechnol.">
        <title>Novosphingobium ginsenosidimutans sp. nov., with the ability to convert ginsenoside.</title>
        <authorList>
            <person name="Kim J.K."/>
            <person name="He D."/>
            <person name="Liu Q.M."/>
            <person name="Park H.Y."/>
            <person name="Jung M.S."/>
            <person name="Yoon M.H."/>
            <person name="Kim S.C."/>
            <person name="Im W.T."/>
        </authorList>
    </citation>
    <scope>NUCLEOTIDE SEQUENCE [LARGE SCALE GENOMIC DNA]</scope>
    <source>
        <strain evidence="1 2">FW-6</strain>
    </source>
</reference>
<dbReference type="RefSeq" id="WP_147088669.1">
    <property type="nucleotide sequence ID" value="NZ_BAABJD010000002.1"/>
</dbReference>
<evidence type="ECO:0000313" key="2">
    <source>
        <dbReference type="Proteomes" id="UP000321172"/>
    </source>
</evidence>
<dbReference type="KEGG" id="ngf:FRF71_00295"/>
<accession>A0A5B8S0I1</accession>
<dbReference type="OrthoDB" id="7508443at2"/>
<dbReference type="EMBL" id="CP042345">
    <property type="protein sequence ID" value="QEA14688.1"/>
    <property type="molecule type" value="Genomic_DNA"/>
</dbReference>
<dbReference type="Proteomes" id="UP000321172">
    <property type="component" value="Chromosome"/>
</dbReference>
<protein>
    <submittedName>
        <fullName evidence="1">Uncharacterized protein</fullName>
    </submittedName>
</protein>
<dbReference type="AlphaFoldDB" id="A0A5B8S0I1"/>
<gene>
    <name evidence="1" type="ORF">FRF71_00295</name>
</gene>
<evidence type="ECO:0000313" key="1">
    <source>
        <dbReference type="EMBL" id="QEA14688.1"/>
    </source>
</evidence>